<dbReference type="Gene3D" id="3.40.50.300">
    <property type="entry name" value="P-loop containing nucleotide triphosphate hydrolases"/>
    <property type="match status" value="1"/>
</dbReference>
<dbReference type="InterPro" id="IPR027417">
    <property type="entry name" value="P-loop_NTPase"/>
</dbReference>
<dbReference type="KEGG" id="rle:RL3945"/>
<dbReference type="InterPro" id="IPR006171">
    <property type="entry name" value="TOPRIM_dom"/>
</dbReference>
<feature type="compositionally biased region" description="Polar residues" evidence="1">
    <location>
        <begin position="543"/>
        <end position="553"/>
    </location>
</feature>
<dbReference type="Gene3D" id="3.40.1360.10">
    <property type="match status" value="1"/>
</dbReference>
<dbReference type="PANTHER" id="PTHR12873:SF0">
    <property type="entry name" value="TWINKLE MTDNA HELICASE"/>
    <property type="match status" value="1"/>
</dbReference>
<dbReference type="Pfam" id="PF13481">
    <property type="entry name" value="AAA_25"/>
    <property type="match status" value="1"/>
</dbReference>
<feature type="region of interest" description="Disordered" evidence="1">
    <location>
        <begin position="145"/>
        <end position="165"/>
    </location>
</feature>
<dbReference type="InterPro" id="IPR007694">
    <property type="entry name" value="DNA_helicase_DnaB-like_C"/>
</dbReference>
<dbReference type="PROSITE" id="PS51199">
    <property type="entry name" value="SF4_HELICASE"/>
    <property type="match status" value="1"/>
</dbReference>
<evidence type="ECO:0000256" key="1">
    <source>
        <dbReference type="SAM" id="MobiDB-lite"/>
    </source>
</evidence>
<dbReference type="AlphaFoldDB" id="Q1MC96"/>
<dbReference type="SUPFAM" id="SSF56731">
    <property type="entry name" value="DNA primase core"/>
    <property type="match status" value="1"/>
</dbReference>
<dbReference type="PANTHER" id="PTHR12873">
    <property type="entry name" value="T7-LIKE MITOCHONDRIAL DNA HELICASE"/>
    <property type="match status" value="1"/>
</dbReference>
<dbReference type="CDD" id="cd01029">
    <property type="entry name" value="TOPRIM_primases"/>
    <property type="match status" value="1"/>
</dbReference>
<gene>
    <name evidence="3" type="ordered locus">RL3945</name>
</gene>
<keyword evidence="4" id="KW-1185">Reference proteome</keyword>
<proteinExistence type="predicted"/>
<dbReference type="GO" id="GO:0003697">
    <property type="term" value="F:single-stranded DNA binding"/>
    <property type="evidence" value="ECO:0007669"/>
    <property type="project" value="InterPro"/>
</dbReference>
<organism evidence="3 4">
    <name type="scientific">Rhizobium johnstonii (strain DSM 114642 / LMG 32736 / 3841)</name>
    <name type="common">Rhizobium leguminosarum bv. viciae</name>
    <dbReference type="NCBI Taxonomy" id="216596"/>
    <lineage>
        <taxon>Bacteria</taxon>
        <taxon>Pseudomonadati</taxon>
        <taxon>Pseudomonadota</taxon>
        <taxon>Alphaproteobacteria</taxon>
        <taxon>Hyphomicrobiales</taxon>
        <taxon>Rhizobiaceae</taxon>
        <taxon>Rhizobium/Agrobacterium group</taxon>
        <taxon>Rhizobium</taxon>
        <taxon>Rhizobium johnstonii</taxon>
    </lineage>
</organism>
<dbReference type="Proteomes" id="UP000006575">
    <property type="component" value="Chromosome"/>
</dbReference>
<dbReference type="EnsemblBacteria" id="CAK09435">
    <property type="protein sequence ID" value="CAK09435"/>
    <property type="gene ID" value="RL3945"/>
</dbReference>
<dbReference type="SUPFAM" id="SSF52540">
    <property type="entry name" value="P-loop containing nucleoside triphosphate hydrolases"/>
    <property type="match status" value="1"/>
</dbReference>
<reference evidence="3 4" key="1">
    <citation type="journal article" date="2006" name="Genome Biol.">
        <title>The genome of Rhizobium leguminosarum has recognizable core and accessory components.</title>
        <authorList>
            <person name="Young J.W."/>
            <person name="Crossman L.C."/>
            <person name="Johnston A.W.B."/>
            <person name="Thomson N.R."/>
            <person name="Ghazoui Z.F."/>
            <person name="Hull K.H."/>
            <person name="Wexler M."/>
            <person name="Curson A.R.J."/>
            <person name="Todd J.D."/>
            <person name="Poole P.S."/>
            <person name="Mauchline T.H."/>
            <person name="East A.K."/>
            <person name="Quail M.A."/>
            <person name="Churcher C."/>
            <person name="Arrowsmith C."/>
            <person name="Cherevach A."/>
            <person name="Chillingworth T."/>
            <person name="Clarke K."/>
            <person name="Cronin A."/>
            <person name="Davis P."/>
            <person name="Fraser A."/>
            <person name="Hance Z."/>
            <person name="Hauser H."/>
            <person name="Jagels K."/>
            <person name="Moule S."/>
            <person name="Mungall K."/>
            <person name="Norbertczak H."/>
            <person name="Rabbinowitsch E."/>
            <person name="Sanders M."/>
            <person name="Simmonds M."/>
            <person name="Whitehead S."/>
            <person name="Parkhill J."/>
        </authorList>
    </citation>
    <scope>NUCLEOTIDE SEQUENCE [LARGE SCALE GENOMIC DNA]</scope>
    <source>
        <strain evidence="4">DSM 114642 / LMG 32736 / 3841</strain>
    </source>
</reference>
<evidence type="ECO:0000313" key="3">
    <source>
        <dbReference type="EMBL" id="CAK09435.1"/>
    </source>
</evidence>
<feature type="region of interest" description="Disordered" evidence="1">
    <location>
        <begin position="531"/>
        <end position="553"/>
    </location>
</feature>
<evidence type="ECO:0000259" key="2">
    <source>
        <dbReference type="PROSITE" id="PS51199"/>
    </source>
</evidence>
<dbReference type="InterPro" id="IPR027032">
    <property type="entry name" value="Twinkle-like"/>
</dbReference>
<dbReference type="GO" id="GO:0006260">
    <property type="term" value="P:DNA replication"/>
    <property type="evidence" value="ECO:0007669"/>
    <property type="project" value="InterPro"/>
</dbReference>
<dbReference type="EMBL" id="AM236080">
    <property type="protein sequence ID" value="CAK09435.1"/>
    <property type="molecule type" value="Genomic_DNA"/>
</dbReference>
<feature type="compositionally biased region" description="Acidic residues" evidence="1">
    <location>
        <begin position="155"/>
        <end position="165"/>
    </location>
</feature>
<dbReference type="eggNOG" id="COG0305">
    <property type="taxonomic scope" value="Bacteria"/>
</dbReference>
<evidence type="ECO:0000313" key="4">
    <source>
        <dbReference type="Proteomes" id="UP000006575"/>
    </source>
</evidence>
<name>Q1MC96_RHIJ3</name>
<sequence length="553" mass="61407">MLKASSSTVTIAASMEAISLTNILGPVGALAFQNRQIDPQVAVLSGAYTGKAVTGADGVTTVEPDAAGNIVVFPFIDGGRPVGEKYRAPGKKFWQRKGGRKTFWNADCMDDPALEEGHKALIITEGEIDGLTAIDCGFHTTVSVPDGAPPVRDGEDPDQLDDAIPDDDSRGKFEFVYNNRHRIKRIKRFILAVDNDPPGRRLAAELVRRLGAARCSFLTYPEGCKDLNDVKMRHGPDAVVRVITEAKPYPVKGIYLLSDYPELDEPATYSTGWPDLDEYLRVWLGELMVVTGIPGHGKSTWTMNLCVNLARKHGWRVGVASFEIPTVPALRFKLRLAASGLGTKQWTRDDVAEADVFIQQHFVFIDADPTGEADDDMTLEWLLDRAADAVMRHSIKVLVIDPWNEVEHYRPKGESETQYINRALRQIRKFALRYGVLAIVVAHPTKELGKGGESRTPTLYDIEGSAAWYNKPDHGVVIDVPDPDLHETVVWVKKARFSWSGRKGDVTLEYLPETEGYRSLNGFAPLWKSTHGEQDYRTAKPPRSNSYQGKDQH</sequence>
<dbReference type="GO" id="GO:0005524">
    <property type="term" value="F:ATP binding"/>
    <property type="evidence" value="ECO:0007669"/>
    <property type="project" value="InterPro"/>
</dbReference>
<dbReference type="GO" id="GO:0043139">
    <property type="term" value="F:5'-3' DNA helicase activity"/>
    <property type="evidence" value="ECO:0007669"/>
    <property type="project" value="InterPro"/>
</dbReference>
<dbReference type="HOGENOM" id="CLU_020382_1_0_5"/>
<accession>Q1MC96</accession>
<dbReference type="Pfam" id="PF13662">
    <property type="entry name" value="Toprim_4"/>
    <property type="match status" value="1"/>
</dbReference>
<protein>
    <submittedName>
        <fullName evidence="3">Phage DNA primase/helicase</fullName>
    </submittedName>
</protein>
<feature type="domain" description="SF4 helicase" evidence="2">
    <location>
        <begin position="262"/>
        <end position="524"/>
    </location>
</feature>
<dbReference type="InterPro" id="IPR034154">
    <property type="entry name" value="TOPRIM_DnaG/twinkle"/>
</dbReference>